<evidence type="ECO:0000313" key="2">
    <source>
        <dbReference type="Proteomes" id="UP000001558"/>
    </source>
</evidence>
<evidence type="ECO:0000313" key="1">
    <source>
        <dbReference type="EMBL" id="ABO23204.1"/>
    </source>
</evidence>
<dbReference type="OrthoDB" id="5592031at2"/>
<dbReference type="STRING" id="323850.Shew_1335"/>
<proteinExistence type="predicted"/>
<reference evidence="1 2" key="1">
    <citation type="submission" date="2007-03" db="EMBL/GenBank/DDBJ databases">
        <title>Complete sequence of Shewanella loihica PV-4.</title>
        <authorList>
            <consortium name="US DOE Joint Genome Institute"/>
            <person name="Copeland A."/>
            <person name="Lucas S."/>
            <person name="Lapidus A."/>
            <person name="Barry K."/>
            <person name="Detter J.C."/>
            <person name="Glavina del Rio T."/>
            <person name="Hammon N."/>
            <person name="Israni S."/>
            <person name="Dalin E."/>
            <person name="Tice H."/>
            <person name="Pitluck S."/>
            <person name="Chain P."/>
            <person name="Malfatti S."/>
            <person name="Shin M."/>
            <person name="Vergez L."/>
            <person name="Schmutz J."/>
            <person name="Larimer F."/>
            <person name="Land M."/>
            <person name="Hauser L."/>
            <person name="Kyrpides N."/>
            <person name="Mikhailova N."/>
            <person name="Romine M.F."/>
            <person name="Serres G."/>
            <person name="Fredrickson J."/>
            <person name="Tiedje J."/>
            <person name="Richardson P."/>
        </authorList>
    </citation>
    <scope>NUCLEOTIDE SEQUENCE [LARGE SCALE GENOMIC DNA]</scope>
    <source>
        <strain evidence="2">ATCC BAA-1088 / PV-4</strain>
    </source>
</reference>
<organism evidence="1 2">
    <name type="scientific">Shewanella loihica (strain ATCC BAA-1088 / PV-4)</name>
    <dbReference type="NCBI Taxonomy" id="323850"/>
    <lineage>
        <taxon>Bacteria</taxon>
        <taxon>Pseudomonadati</taxon>
        <taxon>Pseudomonadota</taxon>
        <taxon>Gammaproteobacteria</taxon>
        <taxon>Alteromonadales</taxon>
        <taxon>Shewanellaceae</taxon>
        <taxon>Shewanella</taxon>
    </lineage>
</organism>
<gene>
    <name evidence="1" type="ordered locus">Shew_1335</name>
</gene>
<protein>
    <submittedName>
        <fullName evidence="1">Uncharacterized protein</fullName>
    </submittedName>
</protein>
<dbReference type="EMBL" id="CP000606">
    <property type="protein sequence ID" value="ABO23204.1"/>
    <property type="molecule type" value="Genomic_DNA"/>
</dbReference>
<sequence length="87" mass="9787">MNIKETYAVITSDFVEAAHAFRLGQEAEGSQRLREGLDLLEPLLSSHPKAQVIFQLIPNMLAAQERHDWLGLADYLEHELSALLSQT</sequence>
<dbReference type="HOGENOM" id="CLU_186871_0_0_6"/>
<accession>A3QCK6</accession>
<keyword evidence="2" id="KW-1185">Reference proteome</keyword>
<dbReference type="eggNOG" id="ENOG502ZE92">
    <property type="taxonomic scope" value="Bacteria"/>
</dbReference>
<name>A3QCK6_SHELP</name>
<dbReference type="AlphaFoldDB" id="A3QCK6"/>
<dbReference type="Proteomes" id="UP000001558">
    <property type="component" value="Chromosome"/>
</dbReference>
<dbReference type="KEGG" id="slo:Shew_1335"/>
<dbReference type="RefSeq" id="WP_011865136.1">
    <property type="nucleotide sequence ID" value="NC_009092.1"/>
</dbReference>